<dbReference type="GO" id="GO:0000139">
    <property type="term" value="C:Golgi membrane"/>
    <property type="evidence" value="ECO:0007669"/>
    <property type="project" value="UniProtKB-SubCell"/>
</dbReference>
<dbReference type="Pfam" id="PF12022">
    <property type="entry name" value="COG2_C"/>
    <property type="match status" value="1"/>
</dbReference>
<gene>
    <name evidence="12" type="ORF">HERILL_LOCUS14489</name>
</gene>
<evidence type="ECO:0000256" key="6">
    <source>
        <dbReference type="ARBA" id="ARBA00023034"/>
    </source>
</evidence>
<dbReference type="GO" id="GO:0015031">
    <property type="term" value="P:protein transport"/>
    <property type="evidence" value="ECO:0007669"/>
    <property type="project" value="UniProtKB-KW"/>
</dbReference>
<keyword evidence="5" id="KW-0653">Protein transport</keyword>
<keyword evidence="6" id="KW-0333">Golgi apparatus</keyword>
<dbReference type="InterPro" id="IPR009316">
    <property type="entry name" value="COG2"/>
</dbReference>
<evidence type="ECO:0000256" key="3">
    <source>
        <dbReference type="ARBA" id="ARBA00020977"/>
    </source>
</evidence>
<feature type="domain" description="COG complex component COG2 C-terminal" evidence="11">
    <location>
        <begin position="363"/>
        <end position="664"/>
    </location>
</feature>
<proteinExistence type="inferred from homology"/>
<comment type="subcellular location">
    <subcellularLocation>
        <location evidence="1">Golgi apparatus membrane</location>
        <topology evidence="1">Peripheral membrane protein</topology>
    </subcellularLocation>
</comment>
<evidence type="ECO:0000256" key="8">
    <source>
        <dbReference type="ARBA" id="ARBA00031344"/>
    </source>
</evidence>
<dbReference type="InterPro" id="IPR024602">
    <property type="entry name" value="COG_su2_N"/>
</dbReference>
<dbReference type="InterPro" id="IPR024603">
    <property type="entry name" value="COG_complex_COG2_C"/>
</dbReference>
<sequence>MPKSSDLFSLPAAPPELCFDKNEFMKKTFSVDDFLHEHRNAASLEIMRDDLGIYLKVLRSAMIELINEDYADFVNLSTNLVGLDHQINTIHTPVEQLGDEVLGVKQVITDTMNEIKECLNQKKLLRQYKKNLKSLAKVYNSINKLTDLLGNQLSTEDIRPVVLERAALELVQLQFHVKFCSEYLDKAQAEKTESLHKDLLGKLREYFLKALKMDADSLERCLRIYATLDEYKAAETVFREDVVGTYMNTRISESKLQNSSQGLVGIYNQILDFISLHMKDLLLLTHHTDKVKGFNFLVNSFWQEVERRLELNLASIFAPGNPDSFYVKYKSTLDFLANVEKMLGTQKAIDEFRQHAQYKSFQSRWNLPVYFQIRFQEIAGRLENVCDQPLTESTFNFKAKDLKCVIFQTALSCITKLWEDGVYIEDLFSKFWKLTLQIISRTARWMGDAMKEIEKPTSTPAGEQKLDRNLFLVVLHMDAQVLMDQFPTILQTATEKAPQQVREHISSLEKCIEESRNRLLKQMSSIEDVLIKSIITKSSVHIRQTNDIPRLYRKTNRDVPRKHCSYVDLMLEPFKVFKKDFHEQIGNEKIRQLFTTAFSKISVQYFKAIEEVLTSVQKTEESLRRLKNLREKSTSTTTANIQSSNDRQGMSDDDKIRLQLQIDVRYWTKEIESNDIRRENVDKLFEMISLVEDTTKANKTSDK</sequence>
<name>A0A7R8V4P1_HERIL</name>
<dbReference type="GO" id="GO:0006891">
    <property type="term" value="P:intra-Golgi vesicle-mediated transport"/>
    <property type="evidence" value="ECO:0007669"/>
    <property type="project" value="TreeGrafter"/>
</dbReference>
<reference evidence="12 13" key="1">
    <citation type="submission" date="2020-11" db="EMBL/GenBank/DDBJ databases">
        <authorList>
            <person name="Wallbank WR R."/>
            <person name="Pardo Diaz C."/>
            <person name="Kozak K."/>
            <person name="Martin S."/>
            <person name="Jiggins C."/>
            <person name="Moest M."/>
            <person name="Warren A I."/>
            <person name="Generalovic N T."/>
            <person name="Byers J.R.P. K."/>
            <person name="Montejo-Kovacevich G."/>
            <person name="Yen C E."/>
        </authorList>
    </citation>
    <scope>NUCLEOTIDE SEQUENCE [LARGE SCALE GENOMIC DNA]</scope>
</reference>
<evidence type="ECO:0000256" key="9">
    <source>
        <dbReference type="SAM" id="MobiDB-lite"/>
    </source>
</evidence>
<feature type="compositionally biased region" description="Polar residues" evidence="9">
    <location>
        <begin position="634"/>
        <end position="648"/>
    </location>
</feature>
<evidence type="ECO:0000259" key="10">
    <source>
        <dbReference type="Pfam" id="PF06148"/>
    </source>
</evidence>
<dbReference type="PANTHER" id="PTHR12961">
    <property type="entry name" value="CONSERVED OLIGOMERIC GOLGI COMPLEX COMPONENT 2"/>
    <property type="match status" value="1"/>
</dbReference>
<organism evidence="12 13">
    <name type="scientific">Hermetia illucens</name>
    <name type="common">Black soldier fly</name>
    <dbReference type="NCBI Taxonomy" id="343691"/>
    <lineage>
        <taxon>Eukaryota</taxon>
        <taxon>Metazoa</taxon>
        <taxon>Ecdysozoa</taxon>
        <taxon>Arthropoda</taxon>
        <taxon>Hexapoda</taxon>
        <taxon>Insecta</taxon>
        <taxon>Pterygota</taxon>
        <taxon>Neoptera</taxon>
        <taxon>Endopterygota</taxon>
        <taxon>Diptera</taxon>
        <taxon>Brachycera</taxon>
        <taxon>Stratiomyomorpha</taxon>
        <taxon>Stratiomyidae</taxon>
        <taxon>Hermetiinae</taxon>
        <taxon>Hermetia</taxon>
    </lineage>
</organism>
<dbReference type="Pfam" id="PF06148">
    <property type="entry name" value="COG2_N"/>
    <property type="match status" value="1"/>
</dbReference>
<dbReference type="EMBL" id="LR899014">
    <property type="protein sequence ID" value="CAD7092100.1"/>
    <property type="molecule type" value="Genomic_DNA"/>
</dbReference>
<evidence type="ECO:0000313" key="13">
    <source>
        <dbReference type="Proteomes" id="UP000594454"/>
    </source>
</evidence>
<feature type="domain" description="Conserved oligomeric Golgi complex subunit 2 N-terminal" evidence="10">
    <location>
        <begin position="17"/>
        <end position="90"/>
    </location>
</feature>
<dbReference type="GO" id="GO:0007030">
    <property type="term" value="P:Golgi organization"/>
    <property type="evidence" value="ECO:0007669"/>
    <property type="project" value="InterPro"/>
</dbReference>
<dbReference type="OrthoDB" id="332281at2759"/>
<evidence type="ECO:0000256" key="4">
    <source>
        <dbReference type="ARBA" id="ARBA00022448"/>
    </source>
</evidence>
<dbReference type="InParanoid" id="A0A7R8V4P1"/>
<evidence type="ECO:0000256" key="7">
    <source>
        <dbReference type="ARBA" id="ARBA00023136"/>
    </source>
</evidence>
<dbReference type="FunCoup" id="A0A7R8V4P1">
    <property type="interactions" value="1989"/>
</dbReference>
<accession>A0A7R8V4P1</accession>
<evidence type="ECO:0000256" key="5">
    <source>
        <dbReference type="ARBA" id="ARBA00022927"/>
    </source>
</evidence>
<dbReference type="PANTHER" id="PTHR12961:SF0">
    <property type="entry name" value="CONSERVED OLIGOMERIC GOLGI COMPLEX SUBUNIT 2"/>
    <property type="match status" value="1"/>
</dbReference>
<keyword evidence="13" id="KW-1185">Reference proteome</keyword>
<comment type="similarity">
    <text evidence="2">Belongs to the COG2 family.</text>
</comment>
<dbReference type="AlphaFoldDB" id="A0A7R8V4P1"/>
<evidence type="ECO:0000259" key="11">
    <source>
        <dbReference type="Pfam" id="PF12022"/>
    </source>
</evidence>
<evidence type="ECO:0000256" key="1">
    <source>
        <dbReference type="ARBA" id="ARBA00004395"/>
    </source>
</evidence>
<dbReference type="Proteomes" id="UP000594454">
    <property type="component" value="Chromosome 6"/>
</dbReference>
<protein>
    <recommendedName>
        <fullName evidence="3">Conserved oligomeric Golgi complex subunit 2</fullName>
    </recommendedName>
    <alternativeName>
        <fullName evidence="8">Component of oligomeric Golgi complex 2</fullName>
    </alternativeName>
</protein>
<dbReference type="GO" id="GO:0017119">
    <property type="term" value="C:Golgi transport complex"/>
    <property type="evidence" value="ECO:0007669"/>
    <property type="project" value="TreeGrafter"/>
</dbReference>
<evidence type="ECO:0000313" key="12">
    <source>
        <dbReference type="EMBL" id="CAD7092100.1"/>
    </source>
</evidence>
<dbReference type="OMA" id="CWAEGVY"/>
<keyword evidence="4" id="KW-0813">Transport</keyword>
<evidence type="ECO:0000256" key="2">
    <source>
        <dbReference type="ARBA" id="ARBA00007603"/>
    </source>
</evidence>
<keyword evidence="7" id="KW-0472">Membrane</keyword>
<feature type="region of interest" description="Disordered" evidence="9">
    <location>
        <begin position="630"/>
        <end position="652"/>
    </location>
</feature>